<dbReference type="SFLD" id="SFLDS00003">
    <property type="entry name" value="Haloacid_Dehalogenase"/>
    <property type="match status" value="1"/>
</dbReference>
<name>A0A0R1TVN8_9LACO</name>
<reference evidence="1 2" key="1">
    <citation type="journal article" date="2015" name="Genome Announc.">
        <title>Expanding the biotechnology potential of lactobacilli through comparative genomics of 213 strains and associated genera.</title>
        <authorList>
            <person name="Sun Z."/>
            <person name="Harris H.M."/>
            <person name="McCann A."/>
            <person name="Guo C."/>
            <person name="Argimon S."/>
            <person name="Zhang W."/>
            <person name="Yang X."/>
            <person name="Jeffery I.B."/>
            <person name="Cooney J.C."/>
            <person name="Kagawa T.F."/>
            <person name="Liu W."/>
            <person name="Song Y."/>
            <person name="Salvetti E."/>
            <person name="Wrobel A."/>
            <person name="Rasinkangas P."/>
            <person name="Parkhill J."/>
            <person name="Rea M.C."/>
            <person name="O'Sullivan O."/>
            <person name="Ritari J."/>
            <person name="Douillard F.P."/>
            <person name="Paul Ross R."/>
            <person name="Yang R."/>
            <person name="Briner A.E."/>
            <person name="Felis G.E."/>
            <person name="de Vos W.M."/>
            <person name="Barrangou R."/>
            <person name="Klaenhammer T.R."/>
            <person name="Caufield P.W."/>
            <person name="Cui Y."/>
            <person name="Zhang H."/>
            <person name="O'Toole P.W."/>
        </authorList>
    </citation>
    <scope>NUCLEOTIDE SEQUENCE [LARGE SCALE GENOMIC DNA]</scope>
    <source>
        <strain evidence="1 2">DSM 15945</strain>
    </source>
</reference>
<dbReference type="Gene3D" id="1.10.150.240">
    <property type="entry name" value="Putative phosphatase, domain 2"/>
    <property type="match status" value="1"/>
</dbReference>
<keyword evidence="2" id="KW-1185">Reference proteome</keyword>
<comment type="caution">
    <text evidence="1">The sequence shown here is derived from an EMBL/GenBank/DDBJ whole genome shotgun (WGS) entry which is preliminary data.</text>
</comment>
<dbReference type="InterPro" id="IPR023198">
    <property type="entry name" value="PGP-like_dom2"/>
</dbReference>
<dbReference type="EMBL" id="AZFJ01000052">
    <property type="protein sequence ID" value="KRL85401.1"/>
    <property type="molecule type" value="Genomic_DNA"/>
</dbReference>
<dbReference type="Pfam" id="PF13419">
    <property type="entry name" value="HAD_2"/>
    <property type="match status" value="1"/>
</dbReference>
<organism evidence="1 2">
    <name type="scientific">Lacticaseibacillus pantheris DSM 15945 = JCM 12539 = NBRC 106106</name>
    <dbReference type="NCBI Taxonomy" id="1423783"/>
    <lineage>
        <taxon>Bacteria</taxon>
        <taxon>Bacillati</taxon>
        <taxon>Bacillota</taxon>
        <taxon>Bacilli</taxon>
        <taxon>Lactobacillales</taxon>
        <taxon>Lactobacillaceae</taxon>
        <taxon>Lacticaseibacillus</taxon>
    </lineage>
</organism>
<dbReference type="AlphaFoldDB" id="A0A0R1TVN8"/>
<dbReference type="PANTHER" id="PTHR43434:SF25">
    <property type="entry name" value="PHOSPHOGLYCOLATE PHOSPHATASE"/>
    <property type="match status" value="1"/>
</dbReference>
<evidence type="ECO:0000313" key="1">
    <source>
        <dbReference type="EMBL" id="KRL85401.1"/>
    </source>
</evidence>
<dbReference type="Gene3D" id="3.40.50.1000">
    <property type="entry name" value="HAD superfamily/HAD-like"/>
    <property type="match status" value="1"/>
</dbReference>
<dbReference type="InterPro" id="IPR041492">
    <property type="entry name" value="HAD_2"/>
</dbReference>
<sequence length="213" mass="23160">MDVIWDFDGTLFDTYPGMMAALRAVLAGYGDQRTTEELLVAAKQDSVRAILRDFAQTHPDATLAGLDQAYHAKEHDTNLQPLPYPGARTALDAVVKAGGRNFLWTHRDDVAWRLLDRNNLRGLFAGGTTISMHFARKPNPESLLYLQREFGLSAHRTVVVGDRALDVAAGKAAGFATIYIDIDGLHAAPAATETVTALTEVPAALARLAQMMD</sequence>
<dbReference type="PANTHER" id="PTHR43434">
    <property type="entry name" value="PHOSPHOGLYCOLATE PHOSPHATASE"/>
    <property type="match status" value="1"/>
</dbReference>
<accession>A0A0R1TVN8</accession>
<dbReference type="GO" id="GO:0006281">
    <property type="term" value="P:DNA repair"/>
    <property type="evidence" value="ECO:0007669"/>
    <property type="project" value="TreeGrafter"/>
</dbReference>
<dbReference type="InterPro" id="IPR036412">
    <property type="entry name" value="HAD-like_sf"/>
</dbReference>
<dbReference type="OrthoDB" id="9807630at2"/>
<dbReference type="GO" id="GO:0008967">
    <property type="term" value="F:phosphoglycolate phosphatase activity"/>
    <property type="evidence" value="ECO:0007669"/>
    <property type="project" value="TreeGrafter"/>
</dbReference>
<dbReference type="PATRIC" id="fig|1423783.4.peg.1602"/>
<dbReference type="SFLD" id="SFLDG01129">
    <property type="entry name" value="C1.5:_HAD__Beta-PGM__Phosphata"/>
    <property type="match status" value="1"/>
</dbReference>
<dbReference type="InterPro" id="IPR023214">
    <property type="entry name" value="HAD_sf"/>
</dbReference>
<protein>
    <submittedName>
        <fullName evidence="1">p-Ser-HPr phosphatase</fullName>
    </submittedName>
</protein>
<dbReference type="RefSeq" id="WP_056956871.1">
    <property type="nucleotide sequence ID" value="NZ_AZFJ01000052.1"/>
</dbReference>
<dbReference type="SUPFAM" id="SSF56784">
    <property type="entry name" value="HAD-like"/>
    <property type="match status" value="1"/>
</dbReference>
<dbReference type="GO" id="GO:0005829">
    <property type="term" value="C:cytosol"/>
    <property type="evidence" value="ECO:0007669"/>
    <property type="project" value="TreeGrafter"/>
</dbReference>
<dbReference type="Proteomes" id="UP000051922">
    <property type="component" value="Unassembled WGS sequence"/>
</dbReference>
<gene>
    <name evidence="1" type="ORF">FC50_GL001560</name>
</gene>
<proteinExistence type="predicted"/>
<dbReference type="STRING" id="1423783.FC50_GL001560"/>
<dbReference type="InterPro" id="IPR050155">
    <property type="entry name" value="HAD-like_hydrolase_sf"/>
</dbReference>
<evidence type="ECO:0000313" key="2">
    <source>
        <dbReference type="Proteomes" id="UP000051922"/>
    </source>
</evidence>